<keyword evidence="1" id="KW-0540">Nuclease</keyword>
<comment type="caution">
    <text evidence="7">The sequence shown here is derived from an EMBL/GenBank/DDBJ whole genome shotgun (WGS) entry which is preliminary data.</text>
</comment>
<dbReference type="EMBL" id="JAKJPO010000003">
    <property type="protein sequence ID" value="MCF7221606.1"/>
    <property type="molecule type" value="Genomic_DNA"/>
</dbReference>
<evidence type="ECO:0000256" key="5">
    <source>
        <dbReference type="ARBA" id="ARBA00023204"/>
    </source>
</evidence>
<sequence length="124" mass="14637">MKAVRGRNTEPELRVRRVLHAMGCRFRLHRNDLPGTPDIALPRHRKIVLVHGCFWHGHEGCRRATIPTNNADTWREKIQANQFRDRRNIAELRALGWDVLVVWECETPDPALLGRRLRNFVFQR</sequence>
<keyword evidence="4" id="KW-0378">Hydrolase</keyword>
<name>A0ABS9HSW2_9GAMM</name>
<dbReference type="RefSeq" id="WP_237054232.1">
    <property type="nucleotide sequence ID" value="NZ_JAKJPO010000003.1"/>
</dbReference>
<keyword evidence="3" id="KW-0227">DNA damage</keyword>
<reference evidence="7 8" key="1">
    <citation type="submission" date="2022-01" db="EMBL/GenBank/DDBJ databases">
        <title>Lysobacter chinensis sp. nov., a bacterium isolated from cow dung compost.</title>
        <authorList>
            <person name="Liu Y."/>
        </authorList>
    </citation>
    <scope>NUCLEOTIDE SEQUENCE [LARGE SCALE GENOMIC DNA]</scope>
    <source>
        <strain evidence="7 8">TLK-CK17</strain>
    </source>
</reference>
<keyword evidence="5" id="KW-0234">DNA repair</keyword>
<gene>
    <name evidence="7" type="ORF">L3V18_07365</name>
</gene>
<dbReference type="InterPro" id="IPR004603">
    <property type="entry name" value="DNA_mismatch_endonuc_vsr"/>
</dbReference>
<evidence type="ECO:0000256" key="3">
    <source>
        <dbReference type="ARBA" id="ARBA00022763"/>
    </source>
</evidence>
<accession>A0ABS9HSW2</accession>
<keyword evidence="2 7" id="KW-0255">Endonuclease</keyword>
<protein>
    <submittedName>
        <fullName evidence="7">Very short patch repair endonuclease</fullName>
    </submittedName>
</protein>
<comment type="similarity">
    <text evidence="6">Belongs to the Vsr family.</text>
</comment>
<dbReference type="Gene3D" id="3.40.960.10">
    <property type="entry name" value="VSR Endonuclease"/>
    <property type="match status" value="1"/>
</dbReference>
<dbReference type="SUPFAM" id="SSF52980">
    <property type="entry name" value="Restriction endonuclease-like"/>
    <property type="match status" value="1"/>
</dbReference>
<dbReference type="GO" id="GO:0004519">
    <property type="term" value="F:endonuclease activity"/>
    <property type="evidence" value="ECO:0007669"/>
    <property type="project" value="UniProtKB-KW"/>
</dbReference>
<evidence type="ECO:0000256" key="4">
    <source>
        <dbReference type="ARBA" id="ARBA00022801"/>
    </source>
</evidence>
<dbReference type="NCBIfam" id="TIGR00632">
    <property type="entry name" value="vsr"/>
    <property type="match status" value="1"/>
</dbReference>
<reference evidence="8" key="2">
    <citation type="submission" date="2022-01" db="EMBL/GenBank/DDBJ databases">
        <title>Lysobacter chinensis sp. nov., a bacterium isolated from cow dung compost.</title>
        <authorList>
            <person name="Zhou L.Y."/>
        </authorList>
    </citation>
    <scope>NUCLEOTIDE SEQUENCE [LARGE SCALE GENOMIC DNA]</scope>
    <source>
        <strain evidence="8">TLK-CK17</strain>
    </source>
</reference>
<dbReference type="Proteomes" id="UP001430796">
    <property type="component" value="Unassembled WGS sequence"/>
</dbReference>
<organism evidence="7 8">
    <name type="scientific">Marilutibacter chinensis</name>
    <dbReference type="NCBI Taxonomy" id="2912247"/>
    <lineage>
        <taxon>Bacteria</taxon>
        <taxon>Pseudomonadati</taxon>
        <taxon>Pseudomonadota</taxon>
        <taxon>Gammaproteobacteria</taxon>
        <taxon>Lysobacterales</taxon>
        <taxon>Lysobacteraceae</taxon>
        <taxon>Marilutibacter</taxon>
    </lineage>
</organism>
<dbReference type="Pfam" id="PF03852">
    <property type="entry name" value="Vsr"/>
    <property type="match status" value="1"/>
</dbReference>
<evidence type="ECO:0000256" key="6">
    <source>
        <dbReference type="ARBA" id="ARBA00029466"/>
    </source>
</evidence>
<evidence type="ECO:0000256" key="2">
    <source>
        <dbReference type="ARBA" id="ARBA00022759"/>
    </source>
</evidence>
<dbReference type="CDD" id="cd00221">
    <property type="entry name" value="Vsr"/>
    <property type="match status" value="1"/>
</dbReference>
<evidence type="ECO:0000313" key="8">
    <source>
        <dbReference type="Proteomes" id="UP001430796"/>
    </source>
</evidence>
<dbReference type="InterPro" id="IPR011335">
    <property type="entry name" value="Restrct_endonuc-II-like"/>
</dbReference>
<evidence type="ECO:0000313" key="7">
    <source>
        <dbReference type="EMBL" id="MCF7221606.1"/>
    </source>
</evidence>
<proteinExistence type="inferred from homology"/>
<evidence type="ECO:0000256" key="1">
    <source>
        <dbReference type="ARBA" id="ARBA00022722"/>
    </source>
</evidence>
<dbReference type="PIRSF" id="PIRSF018267">
    <property type="entry name" value="VSR_endonuc"/>
    <property type="match status" value="1"/>
</dbReference>
<keyword evidence="8" id="KW-1185">Reference proteome</keyword>
<reference evidence="7 8" key="3">
    <citation type="submission" date="2022-01" db="EMBL/GenBank/DDBJ databases">
        <authorList>
            <person name="Zhou L.Y."/>
        </authorList>
    </citation>
    <scope>NUCLEOTIDE SEQUENCE [LARGE SCALE GENOMIC DNA]</scope>
    <source>
        <strain evidence="7 8">TLK-CK17</strain>
    </source>
</reference>